<evidence type="ECO:0000256" key="1">
    <source>
        <dbReference type="SAM" id="Phobius"/>
    </source>
</evidence>
<reference evidence="2 3" key="1">
    <citation type="journal article" date="2015" name="Genome Biol.">
        <title>Comparative genomics of Steinernema reveals deeply conserved gene regulatory networks.</title>
        <authorList>
            <person name="Dillman A.R."/>
            <person name="Macchietto M."/>
            <person name="Porter C.F."/>
            <person name="Rogers A."/>
            <person name="Williams B."/>
            <person name="Antoshechkin I."/>
            <person name="Lee M.M."/>
            <person name="Goodwin Z."/>
            <person name="Lu X."/>
            <person name="Lewis E.E."/>
            <person name="Goodrich-Blair H."/>
            <person name="Stock S.P."/>
            <person name="Adams B.J."/>
            <person name="Sternberg P.W."/>
            <person name="Mortazavi A."/>
        </authorList>
    </citation>
    <scope>NUCLEOTIDE SEQUENCE [LARGE SCALE GENOMIC DNA]</scope>
    <source>
        <strain evidence="2 3">ALL</strain>
    </source>
</reference>
<organism evidence="2 3">
    <name type="scientific">Steinernema carpocapsae</name>
    <name type="common">Entomopathogenic nematode</name>
    <dbReference type="NCBI Taxonomy" id="34508"/>
    <lineage>
        <taxon>Eukaryota</taxon>
        <taxon>Metazoa</taxon>
        <taxon>Ecdysozoa</taxon>
        <taxon>Nematoda</taxon>
        <taxon>Chromadorea</taxon>
        <taxon>Rhabditida</taxon>
        <taxon>Tylenchina</taxon>
        <taxon>Panagrolaimomorpha</taxon>
        <taxon>Strongyloidoidea</taxon>
        <taxon>Steinernematidae</taxon>
        <taxon>Steinernema</taxon>
    </lineage>
</organism>
<comment type="caution">
    <text evidence="2">The sequence shown here is derived from an EMBL/GenBank/DDBJ whole genome shotgun (WGS) entry which is preliminary data.</text>
</comment>
<gene>
    <name evidence="2" type="ORF">L596_018756</name>
</gene>
<protein>
    <submittedName>
        <fullName evidence="2">Uncharacterized protein</fullName>
    </submittedName>
</protein>
<keyword evidence="1" id="KW-0812">Transmembrane</keyword>
<dbReference type="EMBL" id="AZBU02000005">
    <property type="protein sequence ID" value="TKR77855.1"/>
    <property type="molecule type" value="Genomic_DNA"/>
</dbReference>
<evidence type="ECO:0000313" key="3">
    <source>
        <dbReference type="Proteomes" id="UP000298663"/>
    </source>
</evidence>
<keyword evidence="1" id="KW-0472">Membrane</keyword>
<sequence>MGLFCLAASRTCLAKGFFFDHPVVDRRLVQTSESCPDKSFLQGHSGTLRVADRSARCITFSCNMRPGDKFSDDFSVKAMIFFFAQVIIYSMQTCADVFFLFFFVVTVGVPLDPLDGFLLSVDITGLLLNGTLFLVAMRYEEHQKLLYLHGMTAGYIWDVFYTLRQLFAVYRGSPAFAKLPDTDSAKLLSFVYTVIGIAALAAHCVEIAGFGALVKYYFLRQRQREREKRI</sequence>
<dbReference type="Proteomes" id="UP000298663">
    <property type="component" value="Unassembled WGS sequence"/>
</dbReference>
<reference evidence="2 3" key="2">
    <citation type="journal article" date="2019" name="G3 (Bethesda)">
        <title>Hybrid Assembly of the Genome of the Entomopathogenic Nematode Steinernema carpocapsae Identifies the X-Chromosome.</title>
        <authorList>
            <person name="Serra L."/>
            <person name="Macchietto M."/>
            <person name="Macias-Munoz A."/>
            <person name="McGill C.J."/>
            <person name="Rodriguez I.M."/>
            <person name="Rodriguez B."/>
            <person name="Murad R."/>
            <person name="Mortazavi A."/>
        </authorList>
    </citation>
    <scope>NUCLEOTIDE SEQUENCE [LARGE SCALE GENOMIC DNA]</scope>
    <source>
        <strain evidence="2 3">ALL</strain>
    </source>
</reference>
<accession>A0A4V6A254</accession>
<feature type="transmembrane region" description="Helical" evidence="1">
    <location>
        <begin position="117"/>
        <end position="139"/>
    </location>
</feature>
<feature type="transmembrane region" description="Helical" evidence="1">
    <location>
        <begin position="190"/>
        <end position="219"/>
    </location>
</feature>
<feature type="transmembrane region" description="Helical" evidence="1">
    <location>
        <begin position="146"/>
        <end position="170"/>
    </location>
</feature>
<dbReference type="AlphaFoldDB" id="A0A4V6A254"/>
<keyword evidence="3" id="KW-1185">Reference proteome</keyword>
<keyword evidence="1" id="KW-1133">Transmembrane helix</keyword>
<evidence type="ECO:0000313" key="2">
    <source>
        <dbReference type="EMBL" id="TKR77855.1"/>
    </source>
</evidence>
<name>A0A4V6A254_STECR</name>
<feature type="transmembrane region" description="Helical" evidence="1">
    <location>
        <begin position="79"/>
        <end position="105"/>
    </location>
</feature>
<proteinExistence type="predicted"/>